<evidence type="ECO:0000313" key="3">
    <source>
        <dbReference type="Proteomes" id="UP000294853"/>
    </source>
</evidence>
<dbReference type="Pfam" id="PF07784">
    <property type="entry name" value="DUF1622"/>
    <property type="match status" value="1"/>
</dbReference>
<dbReference type="RefSeq" id="WP_135267501.1">
    <property type="nucleotide sequence ID" value="NZ_CP038436.1"/>
</dbReference>
<dbReference type="EMBL" id="CP038436">
    <property type="protein sequence ID" value="QBX55510.1"/>
    <property type="molecule type" value="Genomic_DNA"/>
</dbReference>
<evidence type="ECO:0000313" key="2">
    <source>
        <dbReference type="EMBL" id="QBX55510.1"/>
    </source>
</evidence>
<keyword evidence="1" id="KW-1133">Transmembrane helix</keyword>
<dbReference type="InterPro" id="IPR012427">
    <property type="entry name" value="DUF1622"/>
</dbReference>
<organism evidence="2 3">
    <name type="scientific">Nocardioides seonyuensis</name>
    <dbReference type="NCBI Taxonomy" id="2518371"/>
    <lineage>
        <taxon>Bacteria</taxon>
        <taxon>Bacillati</taxon>
        <taxon>Actinomycetota</taxon>
        <taxon>Actinomycetes</taxon>
        <taxon>Propionibacteriales</taxon>
        <taxon>Nocardioidaceae</taxon>
        <taxon>Nocardioides</taxon>
    </lineage>
</organism>
<reference evidence="2 3" key="1">
    <citation type="submission" date="2019-03" db="EMBL/GenBank/DDBJ databases">
        <title>Three New Species of Nocardioides, Nocardioides euryhalodurans sp. nov., Nocardioides seonyuensis sp. nov. and Nocardioides eburneoflavus sp. nov. Iolated from Soil.</title>
        <authorList>
            <person name="Roh S.G."/>
            <person name="Lee C."/>
            <person name="Kim M.-K."/>
            <person name="Kim S.B."/>
        </authorList>
    </citation>
    <scope>NUCLEOTIDE SEQUENCE [LARGE SCALE GENOMIC DNA]</scope>
    <source>
        <strain evidence="2 3">MMS17-SY207-3</strain>
    </source>
</reference>
<protein>
    <submittedName>
        <fullName evidence="2">DUF1622 domain-containing protein</fullName>
    </submittedName>
</protein>
<feature type="transmembrane region" description="Helical" evidence="1">
    <location>
        <begin position="7"/>
        <end position="27"/>
    </location>
</feature>
<dbReference type="AlphaFoldDB" id="A0A4P7IFC7"/>
<evidence type="ECO:0000256" key="1">
    <source>
        <dbReference type="SAM" id="Phobius"/>
    </source>
</evidence>
<keyword evidence="3" id="KW-1185">Reference proteome</keyword>
<gene>
    <name evidence="2" type="ORF">EXE58_08635</name>
</gene>
<name>A0A4P7IFC7_9ACTN</name>
<proteinExistence type="predicted"/>
<keyword evidence="1" id="KW-0472">Membrane</keyword>
<accession>A0A4P7IFC7</accession>
<dbReference type="KEGG" id="nsn:EXE58_08635"/>
<dbReference type="Proteomes" id="UP000294853">
    <property type="component" value="Chromosome"/>
</dbReference>
<keyword evidence="1" id="KW-0812">Transmembrane</keyword>
<sequence>MTTTLGVTSWLLGVGAVVVVAVALAAIRELRPALALGLDFLLAAGLLRLASAETWTAIASAAGIVAVRKLVTWSLSATAGTLRNGSAAEP</sequence>